<evidence type="ECO:0000256" key="5">
    <source>
        <dbReference type="ARBA" id="ARBA00022741"/>
    </source>
</evidence>
<keyword evidence="4 11" id="KW-0436">Ligase</keyword>
<evidence type="ECO:0000259" key="16">
    <source>
        <dbReference type="Pfam" id="PF13603"/>
    </source>
</evidence>
<dbReference type="SUPFAM" id="SSF52374">
    <property type="entry name" value="Nucleotidylyl transferase"/>
    <property type="match status" value="1"/>
</dbReference>
<feature type="domain" description="Leucyl-tRNA synthetase editing" evidence="16">
    <location>
        <begin position="243"/>
        <end position="436"/>
    </location>
</feature>
<comment type="catalytic activity">
    <reaction evidence="10">
        <text>tRNA(Leu) + L-leucine + ATP = L-leucyl-tRNA(Leu) + AMP + diphosphate</text>
        <dbReference type="Rhea" id="RHEA:11688"/>
        <dbReference type="Rhea" id="RHEA-COMP:9613"/>
        <dbReference type="Rhea" id="RHEA-COMP:9622"/>
        <dbReference type="ChEBI" id="CHEBI:30616"/>
        <dbReference type="ChEBI" id="CHEBI:33019"/>
        <dbReference type="ChEBI" id="CHEBI:57427"/>
        <dbReference type="ChEBI" id="CHEBI:78442"/>
        <dbReference type="ChEBI" id="CHEBI:78494"/>
        <dbReference type="ChEBI" id="CHEBI:456215"/>
        <dbReference type="EC" id="6.1.1.4"/>
    </reaction>
</comment>
<evidence type="ECO:0000313" key="18">
    <source>
        <dbReference type="Proteomes" id="UP000053617"/>
    </source>
</evidence>
<evidence type="ECO:0000256" key="11">
    <source>
        <dbReference type="RuleBase" id="RU363035"/>
    </source>
</evidence>
<keyword evidence="8 11" id="KW-0030">Aminoacyl-tRNA synthetase</keyword>
<dbReference type="InterPro" id="IPR015413">
    <property type="entry name" value="Methionyl/Leucyl_tRNA_Synth"/>
</dbReference>
<feature type="region of interest" description="Disordered" evidence="12">
    <location>
        <begin position="1"/>
        <end position="22"/>
    </location>
</feature>
<feature type="domain" description="Methionyl/Leucyl tRNA synthetase" evidence="15">
    <location>
        <begin position="59"/>
        <end position="190"/>
    </location>
</feature>
<dbReference type="EC" id="6.1.1.4" evidence="3"/>
<dbReference type="FunFam" id="1.10.730.10:FF:000002">
    <property type="entry name" value="Leucine--tRNA ligase"/>
    <property type="match status" value="1"/>
</dbReference>
<organism evidence="17 18">
    <name type="scientific">Rhinocladiella mackenziei CBS 650.93</name>
    <dbReference type="NCBI Taxonomy" id="1442369"/>
    <lineage>
        <taxon>Eukaryota</taxon>
        <taxon>Fungi</taxon>
        <taxon>Dikarya</taxon>
        <taxon>Ascomycota</taxon>
        <taxon>Pezizomycotina</taxon>
        <taxon>Eurotiomycetes</taxon>
        <taxon>Chaetothyriomycetidae</taxon>
        <taxon>Chaetothyriales</taxon>
        <taxon>Herpotrichiellaceae</taxon>
        <taxon>Rhinocladiella</taxon>
    </lineage>
</organism>
<dbReference type="GeneID" id="25292459"/>
<evidence type="ECO:0000256" key="6">
    <source>
        <dbReference type="ARBA" id="ARBA00022840"/>
    </source>
</evidence>
<dbReference type="PROSITE" id="PS00178">
    <property type="entry name" value="AA_TRNA_LIGASE_I"/>
    <property type="match status" value="1"/>
</dbReference>
<dbReference type="Gene3D" id="3.90.740.10">
    <property type="entry name" value="Valyl/Leucyl/Isoleucyl-tRNA synthetase, editing domain"/>
    <property type="match status" value="1"/>
</dbReference>
<evidence type="ECO:0000259" key="15">
    <source>
        <dbReference type="Pfam" id="PF09334"/>
    </source>
</evidence>
<gene>
    <name evidence="17" type="ORF">Z518_04388</name>
</gene>
<reference evidence="17 18" key="1">
    <citation type="submission" date="2015-01" db="EMBL/GenBank/DDBJ databases">
        <title>The Genome Sequence of Rhinocladiella mackenzie CBS 650.93.</title>
        <authorList>
            <consortium name="The Broad Institute Genomics Platform"/>
            <person name="Cuomo C."/>
            <person name="de Hoog S."/>
            <person name="Gorbushina A."/>
            <person name="Stielow B."/>
            <person name="Teixiera M."/>
            <person name="Abouelleil A."/>
            <person name="Chapman S.B."/>
            <person name="Priest M."/>
            <person name="Young S.K."/>
            <person name="Wortman J."/>
            <person name="Nusbaum C."/>
            <person name="Birren B."/>
        </authorList>
    </citation>
    <scope>NUCLEOTIDE SEQUENCE [LARGE SCALE GENOMIC DNA]</scope>
    <source>
        <strain evidence="17 18">CBS 650.93</strain>
    </source>
</reference>
<evidence type="ECO:0000256" key="3">
    <source>
        <dbReference type="ARBA" id="ARBA00013164"/>
    </source>
</evidence>
<dbReference type="InterPro" id="IPR002300">
    <property type="entry name" value="aa-tRNA-synth_Ia"/>
</dbReference>
<comment type="subcellular location">
    <subcellularLocation>
        <location evidence="1">Mitochondrion matrix</location>
    </subcellularLocation>
</comment>
<evidence type="ECO:0000259" key="14">
    <source>
        <dbReference type="Pfam" id="PF08264"/>
    </source>
</evidence>
<protein>
    <recommendedName>
        <fullName evidence="3">leucine--tRNA ligase</fullName>
        <ecNumber evidence="3">6.1.1.4</ecNumber>
    </recommendedName>
    <alternativeName>
        <fullName evidence="9">Leucyl-tRNA synthetase</fullName>
    </alternativeName>
</protein>
<evidence type="ECO:0000313" key="17">
    <source>
        <dbReference type="EMBL" id="KIX06412.1"/>
    </source>
</evidence>
<dbReference type="FunFam" id="3.40.50.620:FF:000003">
    <property type="entry name" value="Leucine--tRNA ligase"/>
    <property type="match status" value="1"/>
</dbReference>
<dbReference type="RefSeq" id="XP_013273548.1">
    <property type="nucleotide sequence ID" value="XM_013418094.1"/>
</dbReference>
<dbReference type="Proteomes" id="UP000053617">
    <property type="component" value="Unassembled WGS sequence"/>
</dbReference>
<dbReference type="Pfam" id="PF00133">
    <property type="entry name" value="tRNA-synt_1"/>
    <property type="match status" value="2"/>
</dbReference>
<dbReference type="HAMAP" id="MF_00049_B">
    <property type="entry name" value="Leu_tRNA_synth_B"/>
    <property type="match status" value="1"/>
</dbReference>
<evidence type="ECO:0000256" key="7">
    <source>
        <dbReference type="ARBA" id="ARBA00022917"/>
    </source>
</evidence>
<dbReference type="Gene3D" id="1.10.730.10">
    <property type="entry name" value="Isoleucyl-tRNA Synthetase, Domain 1"/>
    <property type="match status" value="1"/>
</dbReference>
<dbReference type="GO" id="GO:0004823">
    <property type="term" value="F:leucine-tRNA ligase activity"/>
    <property type="evidence" value="ECO:0007669"/>
    <property type="project" value="UniProtKB-EC"/>
</dbReference>
<dbReference type="InterPro" id="IPR013155">
    <property type="entry name" value="M/V/L/I-tRNA-synth_anticd-bd"/>
</dbReference>
<evidence type="ECO:0000256" key="1">
    <source>
        <dbReference type="ARBA" id="ARBA00004305"/>
    </source>
</evidence>
<dbReference type="SUPFAM" id="SSF50677">
    <property type="entry name" value="ValRS/IleRS/LeuRS editing domain"/>
    <property type="match status" value="1"/>
</dbReference>
<dbReference type="Pfam" id="PF08264">
    <property type="entry name" value="Anticodon_1"/>
    <property type="match status" value="1"/>
</dbReference>
<keyword evidence="18" id="KW-1185">Reference proteome</keyword>
<evidence type="ECO:0000256" key="8">
    <source>
        <dbReference type="ARBA" id="ARBA00023146"/>
    </source>
</evidence>
<dbReference type="CDD" id="cd00812">
    <property type="entry name" value="LeuRS_core"/>
    <property type="match status" value="1"/>
</dbReference>
<evidence type="ECO:0000256" key="4">
    <source>
        <dbReference type="ARBA" id="ARBA00022598"/>
    </source>
</evidence>
<dbReference type="GO" id="GO:0006429">
    <property type="term" value="P:leucyl-tRNA aminoacylation"/>
    <property type="evidence" value="ECO:0007669"/>
    <property type="project" value="InterPro"/>
</dbReference>
<dbReference type="InterPro" id="IPR014729">
    <property type="entry name" value="Rossmann-like_a/b/a_fold"/>
</dbReference>
<keyword evidence="6 11" id="KW-0067">ATP-binding</keyword>
<dbReference type="HOGENOM" id="CLU_004427_0_0_1"/>
<feature type="domain" description="Aminoacyl-tRNA synthetase class Ia" evidence="13">
    <location>
        <begin position="450"/>
        <end position="571"/>
    </location>
</feature>
<dbReference type="AlphaFoldDB" id="A0A0D2FW71"/>
<proteinExistence type="inferred from homology"/>
<dbReference type="InterPro" id="IPR009080">
    <property type="entry name" value="tRNAsynth_Ia_anticodon-bd"/>
</dbReference>
<evidence type="ECO:0000256" key="9">
    <source>
        <dbReference type="ARBA" id="ARBA00030520"/>
    </source>
</evidence>
<dbReference type="InterPro" id="IPR025709">
    <property type="entry name" value="Leu_tRNA-synth_edit"/>
</dbReference>
<dbReference type="EMBL" id="KN847477">
    <property type="protein sequence ID" value="KIX06412.1"/>
    <property type="molecule type" value="Genomic_DNA"/>
</dbReference>
<name>A0A0D2FW71_9EURO</name>
<dbReference type="OrthoDB" id="15954at2759"/>
<comment type="similarity">
    <text evidence="2 11">Belongs to the class-I aminoacyl-tRNA synthetase family.</text>
</comment>
<dbReference type="InterPro" id="IPR009008">
    <property type="entry name" value="Val/Leu/Ile-tRNA-synth_edit"/>
</dbReference>
<dbReference type="STRING" id="1442369.A0A0D2FW71"/>
<dbReference type="SUPFAM" id="SSF47323">
    <property type="entry name" value="Anticodon-binding domain of a subclass of class I aminoacyl-tRNA synthetases"/>
    <property type="match status" value="1"/>
</dbReference>
<dbReference type="FunFam" id="3.40.50.620:FF:000100">
    <property type="entry name" value="probable leucine--tRNA ligase, mitochondrial"/>
    <property type="match status" value="1"/>
</dbReference>
<dbReference type="VEuPathDB" id="FungiDB:Z518_04388"/>
<keyword evidence="7 11" id="KW-0648">Protein biosynthesis</keyword>
<dbReference type="Pfam" id="PF09334">
    <property type="entry name" value="tRNA-synt_1g"/>
    <property type="match status" value="1"/>
</dbReference>
<dbReference type="PRINTS" id="PR00985">
    <property type="entry name" value="TRNASYNTHLEU"/>
</dbReference>
<evidence type="ECO:0000256" key="10">
    <source>
        <dbReference type="ARBA" id="ARBA00047469"/>
    </source>
</evidence>
<evidence type="ECO:0000259" key="13">
    <source>
        <dbReference type="Pfam" id="PF00133"/>
    </source>
</evidence>
<evidence type="ECO:0000256" key="2">
    <source>
        <dbReference type="ARBA" id="ARBA00005594"/>
    </source>
</evidence>
<sequence>MRPKFVRPFSSSSKRSAAHAPPRLDFRAIDSKWQQRWASQPKPAKQAVPSGKSYILPMFAYPSGSLHMGHLRVYTISDVIARYRRMRGDEVLHPTGWDAFGLPAENAAIEHGIDPAVWTEENIAKMKKQLKSMNTSFDWDAEISTCSPSFYKHTQNLFLKLYHRGLAYQAEALVNYDPVDKTVLANEQVDNHGRSWRSGALVRQINLRQWFFRITEYKEALLRDLDYLSEGAKWPERVILQQRNWIGRSVGARIRFGLRDQTGKSVPVHIFTTRPDTLFGVKYIALSMSHPLVQQMATGSPELQRFLSMRASFAPDSKEGFELPLQAVSPLSQMLDSNQEPIPVFTAPYVLEDYGEGAVMGVPGHDSRDLSFWKLHRPLEPISVVVAPSATDASTIDIPAADVKDAYTSYGILTPACGPYSGLASSDAGANIVNDLRTVGLAEPFETWRLRDWLVSRQRYWGTPIPIIHCRNCGTVPVPEQDLPVVLPKLDSSIKGQTGNPLDKIDDWINCTCPRCNGIAKRETDTMDTFVDSSWYFMRFPDSTNSVEPFSRQSAAAMLPVDTYVGGVEHAILHLLYARFIYKFLCNEGLVSGETSNEEPFQRFVAQGMVHGKTFSDPDTGRFLRPHEVEHDGELAVIKSTGKSPTATWEKMSKSKHNGVDPSAAIEKFGADALRAHILFAAPVSEILQWDEEKIIGIQRWFHRVHRLVSDLAAEAPGREVASPEGGIPDLGNVMDDDVDALLLTQTTSKNISRTFSDDIYSLNTAVSDLIKLTNGLHDIGVKNLTPSVADHTITALLKMMAPITPAFAEECWEELMTKNDATSIFNTPWNGDIITAEQESALRSRKKSMTCAVQVNGKLRFTTQVPSAGPEGKTGSNKAAREEEILGAVLNTDEGRMWLTERNDWEKRKRVVVVGGGKVLNVVF</sequence>
<dbReference type="PANTHER" id="PTHR43740:SF2">
    <property type="entry name" value="LEUCINE--TRNA LIGASE, MITOCHONDRIAL"/>
    <property type="match status" value="1"/>
</dbReference>
<dbReference type="Gene3D" id="3.40.50.620">
    <property type="entry name" value="HUPs"/>
    <property type="match status" value="2"/>
</dbReference>
<dbReference type="Pfam" id="PF13603">
    <property type="entry name" value="tRNA-synt_1_2"/>
    <property type="match status" value="1"/>
</dbReference>
<keyword evidence="5 11" id="KW-0547">Nucleotide-binding</keyword>
<dbReference type="GO" id="GO:0002161">
    <property type="term" value="F:aminoacyl-tRNA deacylase activity"/>
    <property type="evidence" value="ECO:0007669"/>
    <property type="project" value="InterPro"/>
</dbReference>
<evidence type="ECO:0000256" key="12">
    <source>
        <dbReference type="SAM" id="MobiDB-lite"/>
    </source>
</evidence>
<dbReference type="PANTHER" id="PTHR43740">
    <property type="entry name" value="LEUCYL-TRNA SYNTHETASE"/>
    <property type="match status" value="1"/>
</dbReference>
<feature type="domain" description="Aminoacyl-tRNA synthetase class Ia" evidence="13">
    <location>
        <begin position="650"/>
        <end position="686"/>
    </location>
</feature>
<dbReference type="InterPro" id="IPR002302">
    <property type="entry name" value="Leu-tRNA-ligase"/>
</dbReference>
<dbReference type="NCBIfam" id="TIGR00396">
    <property type="entry name" value="leuS_bact"/>
    <property type="match status" value="1"/>
</dbReference>
<accession>A0A0D2FW71</accession>
<dbReference type="GO" id="GO:0005759">
    <property type="term" value="C:mitochondrial matrix"/>
    <property type="evidence" value="ECO:0007669"/>
    <property type="project" value="UniProtKB-SubCell"/>
</dbReference>
<dbReference type="InterPro" id="IPR001412">
    <property type="entry name" value="aa-tRNA-synth_I_CS"/>
</dbReference>
<dbReference type="GO" id="GO:0005524">
    <property type="term" value="F:ATP binding"/>
    <property type="evidence" value="ECO:0007669"/>
    <property type="project" value="UniProtKB-KW"/>
</dbReference>
<dbReference type="GO" id="GO:0032543">
    <property type="term" value="P:mitochondrial translation"/>
    <property type="evidence" value="ECO:0007669"/>
    <property type="project" value="TreeGrafter"/>
</dbReference>
<feature type="domain" description="Methionyl/Valyl/Leucyl/Isoleucyl-tRNA synthetase anticodon-binding" evidence="14">
    <location>
        <begin position="746"/>
        <end position="871"/>
    </location>
</feature>